<proteinExistence type="predicted"/>
<keyword evidence="1" id="KW-0472">Membrane</keyword>
<gene>
    <name evidence="2" type="ORF">D910_03617</name>
</gene>
<reference evidence="2 3" key="1">
    <citation type="journal article" date="2013" name="Genome Biol.">
        <title>Draft genome of the mountain pine beetle, Dendroctonus ponderosae Hopkins, a major forest pest.</title>
        <authorList>
            <person name="Keeling C.I."/>
            <person name="Yuen M.M."/>
            <person name="Liao N.Y."/>
            <person name="Docking T.R."/>
            <person name="Chan S.K."/>
            <person name="Taylor G.A."/>
            <person name="Palmquist D.L."/>
            <person name="Jackman S.D."/>
            <person name="Nguyen A."/>
            <person name="Li M."/>
            <person name="Henderson H."/>
            <person name="Janes J.K."/>
            <person name="Zhao Y."/>
            <person name="Pandoh P."/>
            <person name="Moore R."/>
            <person name="Sperling F.A."/>
            <person name="Huber D.P."/>
            <person name="Birol I."/>
            <person name="Jones S.J."/>
            <person name="Bohlmann J."/>
        </authorList>
    </citation>
    <scope>NUCLEOTIDE SEQUENCE</scope>
</reference>
<feature type="transmembrane region" description="Helical" evidence="1">
    <location>
        <begin position="6"/>
        <end position="28"/>
    </location>
</feature>
<evidence type="ECO:0000313" key="2">
    <source>
        <dbReference type="EMBL" id="ERL86206.1"/>
    </source>
</evidence>
<keyword evidence="1" id="KW-0812">Transmembrane</keyword>
<organism evidence="2 3">
    <name type="scientific">Dendroctonus ponderosae</name>
    <name type="common">Mountain pine beetle</name>
    <dbReference type="NCBI Taxonomy" id="77166"/>
    <lineage>
        <taxon>Eukaryota</taxon>
        <taxon>Metazoa</taxon>
        <taxon>Ecdysozoa</taxon>
        <taxon>Arthropoda</taxon>
        <taxon>Hexapoda</taxon>
        <taxon>Insecta</taxon>
        <taxon>Pterygota</taxon>
        <taxon>Neoptera</taxon>
        <taxon>Endopterygota</taxon>
        <taxon>Coleoptera</taxon>
        <taxon>Polyphaga</taxon>
        <taxon>Cucujiformia</taxon>
        <taxon>Curculionidae</taxon>
        <taxon>Scolytinae</taxon>
        <taxon>Dendroctonus</taxon>
    </lineage>
</organism>
<evidence type="ECO:0000256" key="1">
    <source>
        <dbReference type="SAM" id="Phobius"/>
    </source>
</evidence>
<dbReference type="AlphaFoldDB" id="U4U6F7"/>
<dbReference type="EMBL" id="KB631797">
    <property type="protein sequence ID" value="ERL86206.1"/>
    <property type="molecule type" value="Genomic_DNA"/>
</dbReference>
<dbReference type="Proteomes" id="UP000030742">
    <property type="component" value="Unassembled WGS sequence"/>
</dbReference>
<sequence>MLLTVVVSVLVTLYVLFCVGLYAFYYFIEVILDLPVTGQSPCTAHAALKQLIEKLLKEAVNLPLLEKARAHPSVPAEETTNRSYEDLLATAIINKVVAGCQNNLPSSSADSVASSRFSTSSRHKDDREYFFGEETLDSKWKTADLESTSASSLEEWLQCDSSGGSRNYLDKVTLMIKQDIEEVDNFDSDNEQDDAEYFRSSSSLFEESESNWLLQRRKFHGTHSPVPVPMLVPNPLDDAKVRSDFASGLA</sequence>
<dbReference type="STRING" id="77166.U4U6F7"/>
<protein>
    <submittedName>
        <fullName evidence="2">Uncharacterized protein</fullName>
    </submittedName>
</protein>
<name>U4U6F7_DENPD</name>
<accession>U4U6F7</accession>
<evidence type="ECO:0000313" key="3">
    <source>
        <dbReference type="Proteomes" id="UP000030742"/>
    </source>
</evidence>
<dbReference type="OrthoDB" id="10072397at2759"/>
<keyword evidence="1" id="KW-1133">Transmembrane helix</keyword>